<feature type="transmembrane region" description="Helical" evidence="1">
    <location>
        <begin position="169"/>
        <end position="190"/>
    </location>
</feature>
<evidence type="ECO:0000313" key="4">
    <source>
        <dbReference type="Proteomes" id="UP000217141"/>
    </source>
</evidence>
<dbReference type="GO" id="GO:0016780">
    <property type="term" value="F:phosphotransferase activity, for other substituted phosphate groups"/>
    <property type="evidence" value="ECO:0007669"/>
    <property type="project" value="InterPro"/>
</dbReference>
<dbReference type="GO" id="GO:0008654">
    <property type="term" value="P:phospholipid biosynthetic process"/>
    <property type="evidence" value="ECO:0007669"/>
    <property type="project" value="InterPro"/>
</dbReference>
<dbReference type="KEGG" id="shyd:CJD35_17660"/>
<name>A0A249MY97_SPHXE</name>
<dbReference type="GO" id="GO:0016020">
    <property type="term" value="C:membrane"/>
    <property type="evidence" value="ECO:0007669"/>
    <property type="project" value="InterPro"/>
</dbReference>
<keyword evidence="1" id="KW-0472">Membrane</keyword>
<keyword evidence="1" id="KW-0812">Transmembrane</keyword>
<reference evidence="2 4" key="2">
    <citation type="submission" date="2017-08" db="EMBL/GenBank/DDBJ databases">
        <title>Whole Genome Sequence of Sphingobium hydrophobicum C1: Insights into Adaption to the Electronic-waste Contaminated Sediment.</title>
        <authorList>
            <person name="Song D."/>
            <person name="Chen X."/>
            <person name="Xu M."/>
        </authorList>
    </citation>
    <scope>NUCLEOTIDE SEQUENCE [LARGE SCALE GENOMIC DNA]</scope>
    <source>
        <strain evidence="2 4">C1</strain>
    </source>
</reference>
<gene>
    <name evidence="2" type="ORF">CJD35_17660</name>
    <name evidence="3" type="ORF">MBESOW_P3708</name>
</gene>
<dbReference type="STRING" id="1192759.GCA_000277525_01569"/>
<keyword evidence="5" id="KW-1185">Reference proteome</keyword>
<reference evidence="3 5" key="1">
    <citation type="submission" date="2014-12" db="EMBL/GenBank/DDBJ databases">
        <title>Whole genome sequencing of Sphingobium xenophagum OW59.</title>
        <authorList>
            <person name="Ohta Y."/>
            <person name="Nishi S."/>
            <person name="Hatada Y."/>
        </authorList>
    </citation>
    <scope>NUCLEOTIDE SEQUENCE [LARGE SCALE GENOMIC DNA]</scope>
    <source>
        <strain evidence="3 5">OW59</strain>
    </source>
</reference>
<dbReference type="InterPro" id="IPR000462">
    <property type="entry name" value="CDP-OH_P_trans"/>
</dbReference>
<dbReference type="Pfam" id="PF01066">
    <property type="entry name" value="CDP-OH_P_transf"/>
    <property type="match status" value="1"/>
</dbReference>
<keyword evidence="2" id="KW-0808">Transferase</keyword>
<organism evidence="2 4">
    <name type="scientific">Sphingobium xenophagum</name>
    <dbReference type="NCBI Taxonomy" id="121428"/>
    <lineage>
        <taxon>Bacteria</taxon>
        <taxon>Pseudomonadati</taxon>
        <taxon>Pseudomonadota</taxon>
        <taxon>Alphaproteobacteria</taxon>
        <taxon>Sphingomonadales</taxon>
        <taxon>Sphingomonadaceae</taxon>
        <taxon>Sphingobium</taxon>
    </lineage>
</organism>
<evidence type="ECO:0000313" key="3">
    <source>
        <dbReference type="EMBL" id="GBH32477.1"/>
    </source>
</evidence>
<proteinExistence type="predicted"/>
<sequence length="230" mass="24893">MTLPSGPSSPPIDRIQQNVLAASERRLLNWLCARMPLWVTPDVLTVLGMIGAFAIFAGYAASSLEVHWLWLAIGGYVLQWFGDSMDGSLARFRKIERPSYGYFIDHSCDGLATLLILAGMGASPYIRMDVALVALAGYLLLSIHAYLAARVVGEFKLSYLSAGPTELRLMLIGMTLAMMALGYAPGWFGAISGFDLFVGTVSVVLILLFVIQTLVTAKRLAISDAKDAGR</sequence>
<feature type="transmembrane region" description="Helical" evidence="1">
    <location>
        <begin position="35"/>
        <end position="60"/>
    </location>
</feature>
<feature type="transmembrane region" description="Helical" evidence="1">
    <location>
        <begin position="130"/>
        <end position="149"/>
    </location>
</feature>
<feature type="transmembrane region" description="Helical" evidence="1">
    <location>
        <begin position="66"/>
        <end position="82"/>
    </location>
</feature>
<evidence type="ECO:0000313" key="5">
    <source>
        <dbReference type="Proteomes" id="UP000290975"/>
    </source>
</evidence>
<dbReference type="Proteomes" id="UP000217141">
    <property type="component" value="Chromosome II"/>
</dbReference>
<accession>A0A249MY97</accession>
<dbReference type="Proteomes" id="UP000290975">
    <property type="component" value="Unassembled WGS sequence"/>
</dbReference>
<dbReference type="EMBL" id="BBQY01000038">
    <property type="protein sequence ID" value="GBH32477.1"/>
    <property type="molecule type" value="Genomic_DNA"/>
</dbReference>
<evidence type="ECO:0000256" key="1">
    <source>
        <dbReference type="SAM" id="Phobius"/>
    </source>
</evidence>
<protein>
    <submittedName>
        <fullName evidence="2">CDP-alcohol phosphatidyltransferase</fullName>
    </submittedName>
</protein>
<dbReference type="EMBL" id="CP022746">
    <property type="protein sequence ID" value="ASY46296.1"/>
    <property type="molecule type" value="Genomic_DNA"/>
</dbReference>
<dbReference type="InterPro" id="IPR043130">
    <property type="entry name" value="CDP-OH_PTrfase_TM_dom"/>
</dbReference>
<dbReference type="Gene3D" id="1.20.120.1760">
    <property type="match status" value="1"/>
</dbReference>
<dbReference type="RefSeq" id="WP_026002267.1">
    <property type="nucleotide sequence ID" value="NZ_BBQY01000038.1"/>
</dbReference>
<evidence type="ECO:0000313" key="2">
    <source>
        <dbReference type="EMBL" id="ASY46296.1"/>
    </source>
</evidence>
<dbReference type="AlphaFoldDB" id="A0A249MY97"/>
<accession>A0A401J768</accession>
<feature type="transmembrane region" description="Helical" evidence="1">
    <location>
        <begin position="196"/>
        <end position="217"/>
    </location>
</feature>
<keyword evidence="1" id="KW-1133">Transmembrane helix</keyword>